<dbReference type="EMBL" id="WLCI01000003">
    <property type="protein sequence ID" value="MTB94102.1"/>
    <property type="molecule type" value="Genomic_DNA"/>
</dbReference>
<dbReference type="InterPro" id="IPR013325">
    <property type="entry name" value="RNA_pol_sigma_r2"/>
</dbReference>
<dbReference type="InterPro" id="IPR037401">
    <property type="entry name" value="SnoaL-like"/>
</dbReference>
<dbReference type="PANTHER" id="PTHR43133">
    <property type="entry name" value="RNA POLYMERASE ECF-TYPE SIGMA FACTO"/>
    <property type="match status" value="1"/>
</dbReference>
<sequence>MESSQIEAARGGDELAFAALVEPFRRELHLHCYRISGSVDDADDLLQEVLVAAWKGLPQFAGRSSLRTWLYRIATTRSLSRLRDQARRPRPAPAPPFEPPTPSDRFDVPHLQPYPDARLDELDPAMRVVARESIELAFVVALQALPPRQAAALVLCDVLDFSTGEAADMLAASPTAVKGLLQRARSAMPAPRARDGSDAHDELARVFADAFERDDVDSLIGLLTDQTWLAMPPASERYEGRSAIEAFLRASAAGRPGGHYTLTATSAASRPAFVCYLDGRARGLLVIEPAPDGTRVVSIMRFLDDNLHRHFGMPDTLP</sequence>
<evidence type="ECO:0000256" key="6">
    <source>
        <dbReference type="ARBA" id="ARBA00023163"/>
    </source>
</evidence>
<accession>A0A6I3J4P6</accession>
<reference evidence="12 13" key="1">
    <citation type="submission" date="2019-10" db="EMBL/GenBank/DDBJ databases">
        <title>Nocardioides novel species isolated from the excrement of Marmot.</title>
        <authorList>
            <person name="Zhang G."/>
        </authorList>
    </citation>
    <scope>NUCLEOTIDE SEQUENCE [LARGE SCALE GENOMIC DNA]</scope>
    <source>
        <strain evidence="13">zg-579</strain>
    </source>
</reference>
<dbReference type="Proteomes" id="UP000433406">
    <property type="component" value="Unassembled WGS sequence"/>
</dbReference>
<evidence type="ECO:0000256" key="1">
    <source>
        <dbReference type="ARBA" id="ARBA00010641"/>
    </source>
</evidence>
<proteinExistence type="inferred from homology"/>
<name>A0A6I3J4P6_9ACTN</name>
<dbReference type="PROSITE" id="PS01063">
    <property type="entry name" value="SIGMA70_ECF"/>
    <property type="match status" value="1"/>
</dbReference>
<dbReference type="GO" id="GO:0006352">
    <property type="term" value="P:DNA-templated transcription initiation"/>
    <property type="evidence" value="ECO:0007669"/>
    <property type="project" value="InterPro"/>
</dbReference>
<protein>
    <recommendedName>
        <fullName evidence="7">RNA polymerase sigma factor</fullName>
    </recommendedName>
</protein>
<dbReference type="Pfam" id="PF04542">
    <property type="entry name" value="Sigma70_r2"/>
    <property type="match status" value="1"/>
</dbReference>
<dbReference type="InterPro" id="IPR014284">
    <property type="entry name" value="RNA_pol_sigma-70_dom"/>
</dbReference>
<comment type="similarity">
    <text evidence="1 7">Belongs to the sigma-70 factor family. ECF subfamily.</text>
</comment>
<evidence type="ECO:0000259" key="10">
    <source>
        <dbReference type="Pfam" id="PF08281"/>
    </source>
</evidence>
<dbReference type="AlphaFoldDB" id="A0A6I3J4P6"/>
<evidence type="ECO:0000256" key="3">
    <source>
        <dbReference type="ARBA" id="ARBA00023015"/>
    </source>
</evidence>
<dbReference type="InterPro" id="IPR007627">
    <property type="entry name" value="RNA_pol_sigma70_r2"/>
</dbReference>
<keyword evidence="6 7" id="KW-0804">Transcription</keyword>
<dbReference type="NCBIfam" id="TIGR02937">
    <property type="entry name" value="sigma70-ECF"/>
    <property type="match status" value="1"/>
</dbReference>
<dbReference type="SUPFAM" id="SSF88659">
    <property type="entry name" value="Sigma3 and sigma4 domains of RNA polymerase sigma factors"/>
    <property type="match status" value="1"/>
</dbReference>
<feature type="domain" description="RNA polymerase sigma factor 70 region 4 type 2" evidence="10">
    <location>
        <begin position="138"/>
        <end position="188"/>
    </location>
</feature>
<dbReference type="InterPro" id="IPR032710">
    <property type="entry name" value="NTF2-like_dom_sf"/>
</dbReference>
<dbReference type="SUPFAM" id="SSF54427">
    <property type="entry name" value="NTF2-like"/>
    <property type="match status" value="1"/>
</dbReference>
<dbReference type="InterPro" id="IPR013324">
    <property type="entry name" value="RNA_pol_sigma_r3/r4-like"/>
</dbReference>
<keyword evidence="13" id="KW-1185">Reference proteome</keyword>
<comment type="caution">
    <text evidence="12">The sequence shown here is derived from an EMBL/GenBank/DDBJ whole genome shotgun (WGS) entry which is preliminary data.</text>
</comment>
<feature type="compositionally biased region" description="Pro residues" evidence="8">
    <location>
        <begin position="91"/>
        <end position="102"/>
    </location>
</feature>
<evidence type="ECO:0000259" key="11">
    <source>
        <dbReference type="Pfam" id="PF12680"/>
    </source>
</evidence>
<dbReference type="InterPro" id="IPR036388">
    <property type="entry name" value="WH-like_DNA-bd_sf"/>
</dbReference>
<feature type="domain" description="RNA polymerase sigma-70 region 2" evidence="9">
    <location>
        <begin position="20"/>
        <end position="88"/>
    </location>
</feature>
<evidence type="ECO:0000256" key="7">
    <source>
        <dbReference type="RuleBase" id="RU000716"/>
    </source>
</evidence>
<dbReference type="Gene3D" id="1.10.10.10">
    <property type="entry name" value="Winged helix-like DNA-binding domain superfamily/Winged helix DNA-binding domain"/>
    <property type="match status" value="1"/>
</dbReference>
<dbReference type="Pfam" id="PF08281">
    <property type="entry name" value="Sigma70_r4_2"/>
    <property type="match status" value="1"/>
</dbReference>
<dbReference type="GO" id="GO:0006950">
    <property type="term" value="P:response to stress"/>
    <property type="evidence" value="ECO:0007669"/>
    <property type="project" value="UniProtKB-ARBA"/>
</dbReference>
<gene>
    <name evidence="12" type="ORF">GGQ22_03310</name>
</gene>
<feature type="domain" description="SnoaL-like" evidence="11">
    <location>
        <begin position="206"/>
        <end position="305"/>
    </location>
</feature>
<dbReference type="PANTHER" id="PTHR43133:SF65">
    <property type="entry name" value="ECF RNA POLYMERASE SIGMA FACTOR SIGG"/>
    <property type="match status" value="1"/>
</dbReference>
<dbReference type="Gene3D" id="3.10.450.50">
    <property type="match status" value="1"/>
</dbReference>
<keyword evidence="5 7" id="KW-0238">DNA-binding</keyword>
<dbReference type="Gene3D" id="1.10.1740.10">
    <property type="match status" value="1"/>
</dbReference>
<dbReference type="GO" id="GO:0016987">
    <property type="term" value="F:sigma factor activity"/>
    <property type="evidence" value="ECO:0007669"/>
    <property type="project" value="UniProtKB-KW"/>
</dbReference>
<evidence type="ECO:0000313" key="13">
    <source>
        <dbReference type="Proteomes" id="UP000433406"/>
    </source>
</evidence>
<dbReference type="SUPFAM" id="SSF88946">
    <property type="entry name" value="Sigma2 domain of RNA polymerase sigma factors"/>
    <property type="match status" value="1"/>
</dbReference>
<evidence type="ECO:0000256" key="2">
    <source>
        <dbReference type="ARBA" id="ARBA00011344"/>
    </source>
</evidence>
<dbReference type="InterPro" id="IPR013249">
    <property type="entry name" value="RNA_pol_sigma70_r4_t2"/>
</dbReference>
<dbReference type="NCBIfam" id="NF006089">
    <property type="entry name" value="PRK08241.1"/>
    <property type="match status" value="1"/>
</dbReference>
<dbReference type="RefSeq" id="WP_171896157.1">
    <property type="nucleotide sequence ID" value="NZ_CP053660.1"/>
</dbReference>
<evidence type="ECO:0000313" key="12">
    <source>
        <dbReference type="EMBL" id="MTB94102.1"/>
    </source>
</evidence>
<keyword evidence="3 7" id="KW-0805">Transcription regulation</keyword>
<dbReference type="GO" id="GO:0003677">
    <property type="term" value="F:DNA binding"/>
    <property type="evidence" value="ECO:0007669"/>
    <property type="project" value="UniProtKB-KW"/>
</dbReference>
<keyword evidence="4 7" id="KW-0731">Sigma factor</keyword>
<evidence type="ECO:0000256" key="5">
    <source>
        <dbReference type="ARBA" id="ARBA00023125"/>
    </source>
</evidence>
<evidence type="ECO:0000256" key="8">
    <source>
        <dbReference type="SAM" id="MobiDB-lite"/>
    </source>
</evidence>
<comment type="subunit">
    <text evidence="2">Interacts transiently with the RNA polymerase catalytic core formed by RpoA, RpoB, RpoC and RpoZ (2 alpha, 1 beta, 1 beta' and 1 omega subunit) to form the RNA polymerase holoenzyme that can initiate transcription.</text>
</comment>
<dbReference type="InterPro" id="IPR000838">
    <property type="entry name" value="RNA_pol_sigma70_ECF_CS"/>
</dbReference>
<feature type="region of interest" description="Disordered" evidence="8">
    <location>
        <begin position="81"/>
        <end position="110"/>
    </location>
</feature>
<evidence type="ECO:0000259" key="9">
    <source>
        <dbReference type="Pfam" id="PF04542"/>
    </source>
</evidence>
<dbReference type="InterPro" id="IPR039425">
    <property type="entry name" value="RNA_pol_sigma-70-like"/>
</dbReference>
<evidence type="ECO:0000256" key="4">
    <source>
        <dbReference type="ARBA" id="ARBA00023082"/>
    </source>
</evidence>
<dbReference type="Pfam" id="PF12680">
    <property type="entry name" value="SnoaL_2"/>
    <property type="match status" value="1"/>
</dbReference>
<organism evidence="12 13">
    <name type="scientific">Nocardioides marmotae</name>
    <dbReference type="NCBI Taxonomy" id="2663857"/>
    <lineage>
        <taxon>Bacteria</taxon>
        <taxon>Bacillati</taxon>
        <taxon>Actinomycetota</taxon>
        <taxon>Actinomycetes</taxon>
        <taxon>Propionibacteriales</taxon>
        <taxon>Nocardioidaceae</taxon>
        <taxon>Nocardioides</taxon>
    </lineage>
</organism>